<organism evidence="11 12">
    <name type="scientific">Huiozyma naganishii (strain ATCC MYA-139 / BCRC 22969 / CBS 8797 / KCTC 17520 / NBRC 10181 / NCYC 3082 / Yp74L-3)</name>
    <name type="common">Yeast</name>
    <name type="synonym">Kazachstania naganishii</name>
    <dbReference type="NCBI Taxonomy" id="1071383"/>
    <lineage>
        <taxon>Eukaryota</taxon>
        <taxon>Fungi</taxon>
        <taxon>Dikarya</taxon>
        <taxon>Ascomycota</taxon>
        <taxon>Saccharomycotina</taxon>
        <taxon>Saccharomycetes</taxon>
        <taxon>Saccharomycetales</taxon>
        <taxon>Saccharomycetaceae</taxon>
        <taxon>Huiozyma</taxon>
    </lineage>
</organism>
<evidence type="ECO:0000259" key="9">
    <source>
        <dbReference type="PROSITE" id="PS50002"/>
    </source>
</evidence>
<keyword evidence="12" id="KW-1185">Reference proteome</keyword>
<dbReference type="InterPro" id="IPR001452">
    <property type="entry name" value="SH3_domain"/>
</dbReference>
<dbReference type="OrthoDB" id="8783038at2759"/>
<keyword evidence="2 7" id="KW-0175">Coiled coil</keyword>
<dbReference type="PROSITE" id="PS51741">
    <property type="entry name" value="F_BAR"/>
    <property type="match status" value="1"/>
</dbReference>
<evidence type="ECO:0000256" key="2">
    <source>
        <dbReference type="ARBA" id="ARBA00023054"/>
    </source>
</evidence>
<dbReference type="SUPFAM" id="SSF103657">
    <property type="entry name" value="BAR/IMD domain-like"/>
    <property type="match status" value="1"/>
</dbReference>
<reference evidence="12" key="2">
    <citation type="submission" date="2012-08" db="EMBL/GenBank/DDBJ databases">
        <title>Genome sequence of Kazachstania naganishii.</title>
        <authorList>
            <person name="Gordon J.L."/>
            <person name="Armisen D."/>
            <person name="Proux-Wera E."/>
            <person name="OhEigeartaigh S.S."/>
            <person name="Byrne K.P."/>
            <person name="Wolfe K.H."/>
        </authorList>
    </citation>
    <scope>NUCLEOTIDE SEQUENCE [LARGE SCALE GENOMIC DNA]</scope>
    <source>
        <strain evidence="12">ATCC MYA-139 / BCRC 22969 / CBS 8797 / CCRC 22969 / KCTC 17520 / NBRC 10181 / NCYC 3082</strain>
    </source>
</reference>
<dbReference type="PANTHER" id="PTHR15735:SF21">
    <property type="entry name" value="PROTEIN NERVOUS WRECK"/>
    <property type="match status" value="1"/>
</dbReference>
<dbReference type="GO" id="GO:0030479">
    <property type="term" value="C:actin cortical patch"/>
    <property type="evidence" value="ECO:0007669"/>
    <property type="project" value="EnsemblFungi"/>
</dbReference>
<dbReference type="FunFam" id="1.20.1270.60:FF:000060">
    <property type="entry name" value="Actin polymerization protein Bzz1"/>
    <property type="match status" value="1"/>
</dbReference>
<feature type="region of interest" description="Disordered" evidence="8">
    <location>
        <begin position="167"/>
        <end position="186"/>
    </location>
</feature>
<evidence type="ECO:0000256" key="6">
    <source>
        <dbReference type="PROSITE-ProRule" id="PRU00192"/>
    </source>
</evidence>
<dbReference type="Proteomes" id="UP000006310">
    <property type="component" value="Chromosome 8"/>
</dbReference>
<dbReference type="InterPro" id="IPR001060">
    <property type="entry name" value="FCH_dom"/>
</dbReference>
<comment type="similarity">
    <text evidence="4">Belongs to the BZZ1 family.</text>
</comment>
<dbReference type="InterPro" id="IPR036028">
    <property type="entry name" value="SH3-like_dom_sf"/>
</dbReference>
<feature type="domain" description="F-BAR" evidence="10">
    <location>
        <begin position="4"/>
        <end position="270"/>
    </location>
</feature>
<dbReference type="InterPro" id="IPR031160">
    <property type="entry name" value="F_BAR_dom"/>
</dbReference>
<dbReference type="Gene3D" id="2.30.30.40">
    <property type="entry name" value="SH3 Domains"/>
    <property type="match status" value="2"/>
</dbReference>
<dbReference type="Pfam" id="PF14604">
    <property type="entry name" value="SH3_9"/>
    <property type="match status" value="1"/>
</dbReference>
<accession>J7S8V6</accession>
<feature type="compositionally biased region" description="Polar residues" evidence="8">
    <location>
        <begin position="461"/>
        <end position="471"/>
    </location>
</feature>
<evidence type="ECO:0000313" key="11">
    <source>
        <dbReference type="EMBL" id="CCK71764.1"/>
    </source>
</evidence>
<protein>
    <recommendedName>
        <fullName evidence="5">Protein BZZ1</fullName>
    </recommendedName>
</protein>
<feature type="compositionally biased region" description="Polar residues" evidence="8">
    <location>
        <begin position="428"/>
        <end position="439"/>
    </location>
</feature>
<reference evidence="11 12" key="1">
    <citation type="journal article" date="2011" name="Proc. Natl. Acad. Sci. U.S.A.">
        <title>Evolutionary erosion of yeast sex chromosomes by mating-type switching accidents.</title>
        <authorList>
            <person name="Gordon J.L."/>
            <person name="Armisen D."/>
            <person name="Proux-Wera E."/>
            <person name="Oheigeartaigh S.S."/>
            <person name="Byrne K.P."/>
            <person name="Wolfe K.H."/>
        </authorList>
    </citation>
    <scope>NUCLEOTIDE SEQUENCE [LARGE SCALE GENOMIC DNA]</scope>
    <source>
        <strain evidence="12">ATCC MYA-139 / BCRC 22969 / CBS 8797 / CCRC 22969 / KCTC 17520 / NBRC 10181 / NCYC 3082</strain>
    </source>
</reference>
<dbReference type="GeneID" id="34527496"/>
<dbReference type="GO" id="GO:0006897">
    <property type="term" value="P:endocytosis"/>
    <property type="evidence" value="ECO:0007669"/>
    <property type="project" value="EnsemblFungi"/>
</dbReference>
<feature type="compositionally biased region" description="Low complexity" evidence="8">
    <location>
        <begin position="472"/>
        <end position="496"/>
    </location>
</feature>
<feature type="compositionally biased region" description="Basic and acidic residues" evidence="8">
    <location>
        <begin position="173"/>
        <end position="186"/>
    </location>
</feature>
<dbReference type="OMA" id="TPMMEEP"/>
<dbReference type="GO" id="GO:0005543">
    <property type="term" value="F:phospholipid binding"/>
    <property type="evidence" value="ECO:0007669"/>
    <property type="project" value="EnsemblFungi"/>
</dbReference>
<evidence type="ECO:0000256" key="5">
    <source>
        <dbReference type="ARBA" id="ARBA00074946"/>
    </source>
</evidence>
<proteinExistence type="inferred from homology"/>
<dbReference type="EMBL" id="HE978321">
    <property type="protein sequence ID" value="CCK71764.1"/>
    <property type="molecule type" value="Genomic_DNA"/>
</dbReference>
<evidence type="ECO:0000256" key="1">
    <source>
        <dbReference type="ARBA" id="ARBA00022443"/>
    </source>
</evidence>
<name>J7S8V6_HUIN7</name>
<evidence type="ECO:0000256" key="3">
    <source>
        <dbReference type="ARBA" id="ARBA00054085"/>
    </source>
</evidence>
<dbReference type="RefSeq" id="XP_022466009.1">
    <property type="nucleotide sequence ID" value="XM_022609632.1"/>
</dbReference>
<dbReference type="SUPFAM" id="SSF50044">
    <property type="entry name" value="SH3-domain"/>
    <property type="match status" value="2"/>
</dbReference>
<dbReference type="CDD" id="cd11912">
    <property type="entry name" value="SH3_Bzz1_1"/>
    <property type="match status" value="1"/>
</dbReference>
<dbReference type="PROSITE" id="PS50002">
    <property type="entry name" value="SH3"/>
    <property type="match status" value="2"/>
</dbReference>
<sequence length="634" mass="70286">MASLSIGNELKDSFEVTDKWVLYNLKWLGEIETFYRERAKLERDYSEKLNRLTTEFLNKKSVSSVALGVGESPTVTPGSVEAASVVAWNEILTQTELVAKDHGQLAVDFDQNVASKLNGLYTKLEMTYGKINGFYGEISDKKKNAYAALDKAKKNYDDSCSNMEAARNKHTKNNNDRSKRKMEEKEVEMNDAKNEYLIKISQANRIKDKYYFQDIPEAVDLLQDLHEAKILFLNDTWKHASKLEVAFTGRVAKRLEAASGVVAQNKPSLGTAMFIKHNTKNWKEPADFKYKPSPVWHEEGDFAVPSTQEVRSLKIKLAEAENTYNKYHDMTQGDMAKLAQFNKQKQQLKSNEDTMDSAKFYENLKSYLRDVSPFTSHETLKLLAEVCIESIQNNVPDQYDLSTNDVNIHDTKKKGGLFSKLKKNLLNPDSNHNRPTSTGHKLDIFGSVGGGGSRNKNRNSTVSTAGSTAADSHSAYTVDTTTTSAGSATAGQHSSGPQASSSDEENKVLYAYTQQDDDEISVTPGDVIELVTPDSGSGWTQIRNVTTGAEGLVPTTYISVRESGRRPPTVPPPRRNTLSMRTVTAQYAYVAQGDDELSLEAGDVVKVIKGDDGSGWTYGELDGAKGLIPTSYCK</sequence>
<dbReference type="SMART" id="SM00055">
    <property type="entry name" value="FCH"/>
    <property type="match status" value="1"/>
</dbReference>
<evidence type="ECO:0000256" key="8">
    <source>
        <dbReference type="SAM" id="MobiDB-lite"/>
    </source>
</evidence>
<dbReference type="InterPro" id="IPR035459">
    <property type="entry name" value="Bzz1_SH3_1"/>
</dbReference>
<dbReference type="Gene3D" id="1.20.1270.60">
    <property type="entry name" value="Arfaptin homology (AH) domain/BAR domain"/>
    <property type="match status" value="1"/>
</dbReference>
<dbReference type="eggNOG" id="KOG3565">
    <property type="taxonomic scope" value="Eukaryota"/>
</dbReference>
<dbReference type="STRING" id="1071383.J7S8V6"/>
<dbReference type="GO" id="GO:0005886">
    <property type="term" value="C:plasma membrane"/>
    <property type="evidence" value="ECO:0007669"/>
    <property type="project" value="EnsemblFungi"/>
</dbReference>
<dbReference type="HOGENOM" id="CLU_015390_1_0_1"/>
<dbReference type="Pfam" id="PF00018">
    <property type="entry name" value="SH3_1"/>
    <property type="match status" value="1"/>
</dbReference>
<dbReference type="KEGG" id="kng:KNAG_0H03500"/>
<evidence type="ECO:0000313" key="12">
    <source>
        <dbReference type="Proteomes" id="UP000006310"/>
    </source>
</evidence>
<dbReference type="PANTHER" id="PTHR15735">
    <property type="entry name" value="FCH AND DOUBLE SH3 DOMAINS PROTEIN"/>
    <property type="match status" value="1"/>
</dbReference>
<dbReference type="Pfam" id="PF00611">
    <property type="entry name" value="FCH"/>
    <property type="match status" value="1"/>
</dbReference>
<feature type="region of interest" description="Disordered" evidence="8">
    <location>
        <begin position="423"/>
        <end position="504"/>
    </location>
</feature>
<dbReference type="GO" id="GO:0030833">
    <property type="term" value="P:regulation of actin filament polymerization"/>
    <property type="evidence" value="ECO:0007669"/>
    <property type="project" value="TreeGrafter"/>
</dbReference>
<dbReference type="GO" id="GO:0009651">
    <property type="term" value="P:response to salt stress"/>
    <property type="evidence" value="ECO:0007669"/>
    <property type="project" value="EnsemblFungi"/>
</dbReference>
<keyword evidence="1 6" id="KW-0728">SH3 domain</keyword>
<comment type="function">
    <text evidence="3">Plays a role in endocytosis and trafficking to the vacuole. Functions with type I myosins to restore polarity of the actin cytoskeleton after NaCl stress.</text>
</comment>
<gene>
    <name evidence="11" type="primary">KNAG0H03500</name>
    <name evidence="11" type="ordered locus">KNAG_0H03500</name>
</gene>
<dbReference type="AlphaFoldDB" id="J7S8V6"/>
<dbReference type="SMART" id="SM00326">
    <property type="entry name" value="SH3"/>
    <property type="match status" value="2"/>
</dbReference>
<feature type="domain" description="SH3" evidence="9">
    <location>
        <begin position="501"/>
        <end position="563"/>
    </location>
</feature>
<dbReference type="CDD" id="cd11778">
    <property type="entry name" value="SH3_Bzz1_2"/>
    <property type="match status" value="1"/>
</dbReference>
<feature type="domain" description="SH3" evidence="9">
    <location>
        <begin position="578"/>
        <end position="634"/>
    </location>
</feature>
<evidence type="ECO:0000256" key="7">
    <source>
        <dbReference type="PROSITE-ProRule" id="PRU01077"/>
    </source>
</evidence>
<dbReference type="GO" id="GO:0008047">
    <property type="term" value="F:enzyme activator activity"/>
    <property type="evidence" value="ECO:0007669"/>
    <property type="project" value="EnsemblFungi"/>
</dbReference>
<dbReference type="InterPro" id="IPR027267">
    <property type="entry name" value="AH/BAR_dom_sf"/>
</dbReference>
<dbReference type="GO" id="GO:0045010">
    <property type="term" value="P:actin nucleation"/>
    <property type="evidence" value="ECO:0007669"/>
    <property type="project" value="EnsemblFungi"/>
</dbReference>
<evidence type="ECO:0000259" key="10">
    <source>
        <dbReference type="PROSITE" id="PS51741"/>
    </source>
</evidence>
<evidence type="ECO:0000256" key="4">
    <source>
        <dbReference type="ARBA" id="ARBA00061387"/>
    </source>
</evidence>